<organism evidence="3 4">
    <name type="scientific">Symbiodinium necroappetens</name>
    <dbReference type="NCBI Taxonomy" id="1628268"/>
    <lineage>
        <taxon>Eukaryota</taxon>
        <taxon>Sar</taxon>
        <taxon>Alveolata</taxon>
        <taxon>Dinophyceae</taxon>
        <taxon>Suessiales</taxon>
        <taxon>Symbiodiniaceae</taxon>
        <taxon>Symbiodinium</taxon>
    </lineage>
</organism>
<name>A0A812VY02_9DINO</name>
<evidence type="ECO:0000256" key="1">
    <source>
        <dbReference type="SAM" id="MobiDB-lite"/>
    </source>
</evidence>
<evidence type="ECO:0000259" key="2">
    <source>
        <dbReference type="PROSITE" id="PS50878"/>
    </source>
</evidence>
<accession>A0A812VY02</accession>
<dbReference type="EMBL" id="CAJNJA010031628">
    <property type="protein sequence ID" value="CAE7658861.1"/>
    <property type="molecule type" value="Genomic_DNA"/>
</dbReference>
<proteinExistence type="predicted"/>
<keyword evidence="4" id="KW-1185">Reference proteome</keyword>
<dbReference type="Proteomes" id="UP000601435">
    <property type="component" value="Unassembled WGS sequence"/>
</dbReference>
<feature type="non-terminal residue" evidence="3">
    <location>
        <position position="489"/>
    </location>
</feature>
<feature type="non-terminal residue" evidence="3">
    <location>
        <position position="1"/>
    </location>
</feature>
<evidence type="ECO:0000313" key="3">
    <source>
        <dbReference type="EMBL" id="CAE7658861.1"/>
    </source>
</evidence>
<feature type="region of interest" description="Disordered" evidence="1">
    <location>
        <begin position="14"/>
        <end position="36"/>
    </location>
</feature>
<feature type="compositionally biased region" description="Pro residues" evidence="1">
    <location>
        <begin position="25"/>
        <end position="36"/>
    </location>
</feature>
<dbReference type="PANTHER" id="PTHR19446">
    <property type="entry name" value="REVERSE TRANSCRIPTASES"/>
    <property type="match status" value="1"/>
</dbReference>
<dbReference type="PROSITE" id="PS50878">
    <property type="entry name" value="RT_POL"/>
    <property type="match status" value="1"/>
</dbReference>
<dbReference type="InterPro" id="IPR043502">
    <property type="entry name" value="DNA/RNA_pol_sf"/>
</dbReference>
<gene>
    <name evidence="3" type="ORF">SNEC2469_LOCUS18677</name>
</gene>
<reference evidence="3" key="1">
    <citation type="submission" date="2021-02" db="EMBL/GenBank/DDBJ databases">
        <authorList>
            <person name="Dougan E. K."/>
            <person name="Rhodes N."/>
            <person name="Thang M."/>
            <person name="Chan C."/>
        </authorList>
    </citation>
    <scope>NUCLEOTIDE SEQUENCE</scope>
</reference>
<feature type="domain" description="Reverse transcriptase" evidence="2">
    <location>
        <begin position="257"/>
        <end position="489"/>
    </location>
</feature>
<sequence length="489" mass="54010">TQLLTPAVTKVVEGELGKGHHPPLFHGPPGGPLTSEPPPDIAGAQRQMAKDMSTTSHELRAIQAQSTRRPHSPRFAPREVDELQIVIGGWQEAKRQEIEEDVHEIFQEEPSTALAPASTLSVSLGSVRRCPMFLAPTEGLETPPEILFFQEVGDVRDLAEGTHFHDLFMIAGQVHVLDIGLYVSYWKRDDYRVALPSDHNAIGLTLRLNRNRSGIRYTLMLPELGVSAGLDGITYEGLKGLLKLDSKQRLVQYFNSLLTGDRPIPPSWKVGKIVFLPKVPRPSKPADLRPICLVPTLGRLYSKILMQRIRVAAPPYKANQMACRASVQVVDGILAAQSTMSLLRHITGSPAKVAKLDLLAAFDSLSHHAIYRWLMACQPCWEAEQLMHLCFGTQVQVGLAGESRILEMKQGIMQGSAFSADVFSRVVDWFLGDLLPAMSEVEPAWEEHVANLPHFLVYADDITVFATTEVALQAKATPIQGEPRLLFLG</sequence>
<protein>
    <recommendedName>
        <fullName evidence="2">Reverse transcriptase domain-containing protein</fullName>
    </recommendedName>
</protein>
<evidence type="ECO:0000313" key="4">
    <source>
        <dbReference type="Proteomes" id="UP000601435"/>
    </source>
</evidence>
<dbReference type="SUPFAM" id="SSF56672">
    <property type="entry name" value="DNA/RNA polymerases"/>
    <property type="match status" value="1"/>
</dbReference>
<dbReference type="InterPro" id="IPR000477">
    <property type="entry name" value="RT_dom"/>
</dbReference>
<comment type="caution">
    <text evidence="3">The sequence shown here is derived from an EMBL/GenBank/DDBJ whole genome shotgun (WGS) entry which is preliminary data.</text>
</comment>
<dbReference type="AlphaFoldDB" id="A0A812VY02"/>
<dbReference type="OrthoDB" id="6778504at2759"/>
<dbReference type="Pfam" id="PF00078">
    <property type="entry name" value="RVT_1"/>
    <property type="match status" value="1"/>
</dbReference>